<sequence>MLLPLRNVYSTTCCVAHSMWPQLEPISRANLDYEASKRQSKTLKRSQTTVSSDWACFGEGAFKQKGVRPFCCFSTKWLIYLVQNGL</sequence>
<name>A0A2Z4PV73_9GAMM</name>
<reference evidence="1 2" key="1">
    <citation type="submission" date="2016-06" db="EMBL/GenBank/DDBJ databases">
        <title>The sequenced genome of the ice-adhering bacterium Marinomonas primoryensis, from Antarctica.</title>
        <authorList>
            <person name="Graham L."/>
            <person name="Vance T.D.R."/>
            <person name="Davies P.L."/>
        </authorList>
    </citation>
    <scope>NUCLEOTIDE SEQUENCE [LARGE SCALE GENOMIC DNA]</scope>
    <source>
        <strain evidence="1 2">AceL</strain>
    </source>
</reference>
<protein>
    <submittedName>
        <fullName evidence="1">Uncharacterized protein</fullName>
    </submittedName>
</protein>
<accession>A0A2Z4PV73</accession>
<gene>
    <name evidence="1" type="ORF">A8139_14285</name>
</gene>
<dbReference type="EMBL" id="CP016181">
    <property type="protein sequence ID" value="AWY01019.1"/>
    <property type="molecule type" value="Genomic_DNA"/>
</dbReference>
<evidence type="ECO:0000313" key="1">
    <source>
        <dbReference type="EMBL" id="AWY01019.1"/>
    </source>
</evidence>
<organism evidence="1 2">
    <name type="scientific">Marinomonas primoryensis</name>
    <dbReference type="NCBI Taxonomy" id="178399"/>
    <lineage>
        <taxon>Bacteria</taxon>
        <taxon>Pseudomonadati</taxon>
        <taxon>Pseudomonadota</taxon>
        <taxon>Gammaproteobacteria</taxon>
        <taxon>Oceanospirillales</taxon>
        <taxon>Oceanospirillaceae</taxon>
        <taxon>Marinomonas</taxon>
    </lineage>
</organism>
<dbReference type="Proteomes" id="UP000249898">
    <property type="component" value="Chromosome"/>
</dbReference>
<dbReference type="AlphaFoldDB" id="A0A2Z4PV73"/>
<evidence type="ECO:0000313" key="2">
    <source>
        <dbReference type="Proteomes" id="UP000249898"/>
    </source>
</evidence>
<proteinExistence type="predicted"/>